<proteinExistence type="predicted"/>
<dbReference type="InterPro" id="IPR000073">
    <property type="entry name" value="AB_hydrolase_1"/>
</dbReference>
<evidence type="ECO:0000313" key="3">
    <source>
        <dbReference type="EMBL" id="TYR66187.1"/>
    </source>
</evidence>
<dbReference type="Gene3D" id="3.40.50.1820">
    <property type="entry name" value="alpha/beta hydrolase"/>
    <property type="match status" value="1"/>
</dbReference>
<dbReference type="GO" id="GO:0016787">
    <property type="term" value="F:hydrolase activity"/>
    <property type="evidence" value="ECO:0007669"/>
    <property type="project" value="UniProtKB-KW"/>
</dbReference>
<comment type="caution">
    <text evidence="3">The sequence shown here is derived from an EMBL/GenBank/DDBJ whole genome shotgun (WGS) entry which is preliminary data.</text>
</comment>
<name>A0A5D4JL39_9ACTN</name>
<dbReference type="InterPro" id="IPR000639">
    <property type="entry name" value="Epox_hydrolase-like"/>
</dbReference>
<dbReference type="EMBL" id="VSZQ01000007">
    <property type="protein sequence ID" value="TYR66187.1"/>
    <property type="molecule type" value="Genomic_DNA"/>
</dbReference>
<reference evidence="3 4" key="1">
    <citation type="submission" date="2019-08" db="EMBL/GenBank/DDBJ databases">
        <title>Draft genome for granaticin producer strain Streptomyces parvus C05.</title>
        <authorList>
            <person name="Gonzalez-Pimentel J.L."/>
        </authorList>
    </citation>
    <scope>NUCLEOTIDE SEQUENCE [LARGE SCALE GENOMIC DNA]</scope>
    <source>
        <strain evidence="3 4">C05</strain>
    </source>
</reference>
<evidence type="ECO:0000256" key="1">
    <source>
        <dbReference type="ARBA" id="ARBA00022559"/>
    </source>
</evidence>
<dbReference type="PANTHER" id="PTHR43433:SF5">
    <property type="entry name" value="AB HYDROLASE-1 DOMAIN-CONTAINING PROTEIN"/>
    <property type="match status" value="1"/>
</dbReference>
<dbReference type="InterPro" id="IPR050471">
    <property type="entry name" value="AB_hydrolase"/>
</dbReference>
<dbReference type="InterPro" id="IPR029058">
    <property type="entry name" value="AB_hydrolase_fold"/>
</dbReference>
<dbReference type="PRINTS" id="PR00111">
    <property type="entry name" value="ABHYDROLASE"/>
</dbReference>
<sequence>MPVLSVNGIRLHYKDTGSGEPVVMIQGTGGSHSVWNLHQVPALTAAGYRVITFDNRGIPPSSECPEGFSVADMVGDVAGLIERLDLAPCRVVGTSLGAHVAQELALSRPDLLRQVVLMATRGRVDTVRSALTLAEIELYDAGVVLPPRYRSVMRALHNLSPRTLEDDQAMLDWLDVFEFTAPGGPGNRAQLELSKMENRLGAYADIAVPCHVIAFSDDLITPAHLGREVADAIPGASFQEIAGCGHYGYLEDPSTVNKCMIDFFSLPISQ</sequence>
<dbReference type="SUPFAM" id="SSF53474">
    <property type="entry name" value="alpha/beta-Hydrolases"/>
    <property type="match status" value="1"/>
</dbReference>
<dbReference type="PANTHER" id="PTHR43433">
    <property type="entry name" value="HYDROLASE, ALPHA/BETA FOLD FAMILY PROTEIN"/>
    <property type="match status" value="1"/>
</dbReference>
<keyword evidence="3" id="KW-0378">Hydrolase</keyword>
<dbReference type="Pfam" id="PF12697">
    <property type="entry name" value="Abhydrolase_6"/>
    <property type="match status" value="1"/>
</dbReference>
<dbReference type="AlphaFoldDB" id="A0A5D4JL39"/>
<dbReference type="RefSeq" id="WP_109195212.1">
    <property type="nucleotide sequence ID" value="NZ_VSZQ01000007.1"/>
</dbReference>
<keyword evidence="1" id="KW-0575">Peroxidase</keyword>
<accession>A0A5D4JL39</accession>
<protein>
    <submittedName>
        <fullName evidence="3">Alpha/beta fold hydrolase</fullName>
    </submittedName>
</protein>
<evidence type="ECO:0000313" key="4">
    <source>
        <dbReference type="Proteomes" id="UP000323242"/>
    </source>
</evidence>
<evidence type="ECO:0000259" key="2">
    <source>
        <dbReference type="Pfam" id="PF12697"/>
    </source>
</evidence>
<keyword evidence="1" id="KW-0560">Oxidoreductase</keyword>
<feature type="domain" description="AB hydrolase-1" evidence="2">
    <location>
        <begin position="22"/>
        <end position="256"/>
    </location>
</feature>
<keyword evidence="4" id="KW-1185">Reference proteome</keyword>
<organism evidence="3 4">
    <name type="scientific">Streptomyces parvus</name>
    <dbReference type="NCBI Taxonomy" id="66428"/>
    <lineage>
        <taxon>Bacteria</taxon>
        <taxon>Bacillati</taxon>
        <taxon>Actinomycetota</taxon>
        <taxon>Actinomycetes</taxon>
        <taxon>Kitasatosporales</taxon>
        <taxon>Streptomycetaceae</taxon>
        <taxon>Streptomyces</taxon>
    </lineage>
</organism>
<gene>
    <name evidence="3" type="ORF">FY004_02465</name>
</gene>
<dbReference type="PRINTS" id="PR00412">
    <property type="entry name" value="EPOXHYDRLASE"/>
</dbReference>
<dbReference type="GO" id="GO:0004601">
    <property type="term" value="F:peroxidase activity"/>
    <property type="evidence" value="ECO:0007669"/>
    <property type="project" value="UniProtKB-KW"/>
</dbReference>
<dbReference type="Proteomes" id="UP000323242">
    <property type="component" value="Unassembled WGS sequence"/>
</dbReference>